<evidence type="ECO:0000313" key="4">
    <source>
        <dbReference type="Proteomes" id="UP000297564"/>
    </source>
</evidence>
<dbReference type="InterPro" id="IPR016208">
    <property type="entry name" value="Ald_Oxase/xanthine_DH-like"/>
</dbReference>
<accession>A0A4Z0C208</accession>
<dbReference type="Pfam" id="PF20256">
    <property type="entry name" value="MoCoBD_2"/>
    <property type="match status" value="1"/>
</dbReference>
<dbReference type="GO" id="GO:0016491">
    <property type="term" value="F:oxidoreductase activity"/>
    <property type="evidence" value="ECO:0007669"/>
    <property type="project" value="InterPro"/>
</dbReference>
<dbReference type="GO" id="GO:0005506">
    <property type="term" value="F:iron ion binding"/>
    <property type="evidence" value="ECO:0007669"/>
    <property type="project" value="InterPro"/>
</dbReference>
<sequence length="762" mass="81883">MSAGPATPLQPVAADGAGFVALGDPVPRIDGRAKVTGQARYAAEITVDGLVHGVVVNAAIPRGRILAVHDAQARAVRGVLDVLWHGQPSEAPQLAHYFGSGEDFSTVPVKPLVSDRVHYAGQPVALVLAQSWEAARYAAGLVRIDYERQPHATDLLRRRADGRAPYELDEDTAPPTPRGDADAAFAIAPVKTDAEFHQAVEHHNPMELHASTVIFEGDGRLTIHDKNQGGYATRKRLAKVFGLPESQLTLLNTFVGGAFGSGLRPQYNLLLAIVGALHLRRAVRVVLTRQQMFTFGHRPEIWQRVRLGAARDGTLQALIHEAVGETSRVSDFTEMVTRWSGTLYRCENLRGDYRVLPLDLPTPLDMRAPGAASGLFALEVAMDELAQALGMDPLALRLHNHAERSPSGDKPYSSKKLRECYLLAAERFGWSRRPPQPRSMREGHELIGWGMASGQWIAEQQEAQARVVWHADGCVDVETAASDIGTGTSTVLAQLAAAALGMRLDDVRVHIADTRLPQAPTEGGSSHVASVGSAVDGACEKLRKKVWQLARAMAGSPLAGSEFADVEFIGGSVRLRNSTGDGLGLHQVLAGAGVGTLEAHFHLEPDEDEQGRYQRAAHSAVFCEVRVDEAMGTVRVTRVVSAVACGRIINELTARSQVLGGIVWGIGQALHEGTLIDHGLGRFMTVDLANYHVPVNADVHSLEVIFVPEDDRIVSRLGAKGVGEIGGLGVAAAISNAIWHATGRRTRVLPMTPEKVMSPVTA</sequence>
<dbReference type="OrthoDB" id="221297at2"/>
<feature type="region of interest" description="Disordered" evidence="1">
    <location>
        <begin position="158"/>
        <end position="179"/>
    </location>
</feature>
<dbReference type="AlphaFoldDB" id="A0A4Z0C208"/>
<dbReference type="InterPro" id="IPR008274">
    <property type="entry name" value="AldOxase/xan_DH_MoCoBD1"/>
</dbReference>
<proteinExistence type="predicted"/>
<evidence type="ECO:0000256" key="1">
    <source>
        <dbReference type="SAM" id="MobiDB-lite"/>
    </source>
</evidence>
<dbReference type="Pfam" id="PF02738">
    <property type="entry name" value="MoCoBD_1"/>
    <property type="match status" value="1"/>
</dbReference>
<dbReference type="SMART" id="SM01008">
    <property type="entry name" value="Ald_Xan_dh_C"/>
    <property type="match status" value="1"/>
</dbReference>
<dbReference type="PANTHER" id="PTHR11908:SF153">
    <property type="entry name" value="DEHYDROGENASE"/>
    <property type="match status" value="1"/>
</dbReference>
<comment type="caution">
    <text evidence="3">The sequence shown here is derived from an EMBL/GenBank/DDBJ whole genome shotgun (WGS) entry which is preliminary data.</text>
</comment>
<dbReference type="Gene3D" id="3.30.365.10">
    <property type="entry name" value="Aldehyde oxidase/xanthine dehydrogenase, molybdopterin binding domain"/>
    <property type="match status" value="4"/>
</dbReference>
<dbReference type="Pfam" id="PF01315">
    <property type="entry name" value="Ald_Xan_dh_C"/>
    <property type="match status" value="1"/>
</dbReference>
<dbReference type="InterPro" id="IPR036856">
    <property type="entry name" value="Ald_Oxase/Xan_DH_a/b_sf"/>
</dbReference>
<feature type="domain" description="Aldehyde oxidase/xanthine dehydrogenase a/b hammerhead" evidence="2">
    <location>
        <begin position="36"/>
        <end position="150"/>
    </location>
</feature>
<dbReference type="PANTHER" id="PTHR11908">
    <property type="entry name" value="XANTHINE DEHYDROGENASE"/>
    <property type="match status" value="1"/>
</dbReference>
<dbReference type="RefSeq" id="WP_135283402.1">
    <property type="nucleotide sequence ID" value="NZ_SMLL01000001.1"/>
</dbReference>
<organism evidence="3 4">
    <name type="scientific">Ramlibacter rhizophilus</name>
    <dbReference type="NCBI Taxonomy" id="1781167"/>
    <lineage>
        <taxon>Bacteria</taxon>
        <taxon>Pseudomonadati</taxon>
        <taxon>Pseudomonadota</taxon>
        <taxon>Betaproteobacteria</taxon>
        <taxon>Burkholderiales</taxon>
        <taxon>Comamonadaceae</taxon>
        <taxon>Ramlibacter</taxon>
    </lineage>
</organism>
<dbReference type="SUPFAM" id="SSF54665">
    <property type="entry name" value="CO dehydrogenase molybdoprotein N-domain-like"/>
    <property type="match status" value="1"/>
</dbReference>
<dbReference type="Gene3D" id="3.90.1170.50">
    <property type="entry name" value="Aldehyde oxidase/xanthine dehydrogenase, a/b hammerhead"/>
    <property type="match status" value="1"/>
</dbReference>
<evidence type="ECO:0000313" key="3">
    <source>
        <dbReference type="EMBL" id="TFZ04520.1"/>
    </source>
</evidence>
<evidence type="ECO:0000259" key="2">
    <source>
        <dbReference type="SMART" id="SM01008"/>
    </source>
</evidence>
<keyword evidence="4" id="KW-1185">Reference proteome</keyword>
<dbReference type="InterPro" id="IPR046867">
    <property type="entry name" value="AldOxase/xan_DH_MoCoBD2"/>
</dbReference>
<gene>
    <name evidence="3" type="ORF">EZ242_01860</name>
</gene>
<protein>
    <submittedName>
        <fullName evidence="3">Xanthine dehydrogenase family protein molybdopterin-binding subunit</fullName>
    </submittedName>
</protein>
<dbReference type="SUPFAM" id="SSF56003">
    <property type="entry name" value="Molybdenum cofactor-binding domain"/>
    <property type="match status" value="1"/>
</dbReference>
<dbReference type="Proteomes" id="UP000297564">
    <property type="component" value="Unassembled WGS sequence"/>
</dbReference>
<dbReference type="InterPro" id="IPR000674">
    <property type="entry name" value="Ald_Oxase/Xan_DH_a/b"/>
</dbReference>
<reference evidence="3 4" key="1">
    <citation type="submission" date="2019-03" db="EMBL/GenBank/DDBJ databases">
        <title>Ramlibacter rhizophilus CCTCC AB2015357, whole genome shotgun sequence.</title>
        <authorList>
            <person name="Zhang X."/>
            <person name="Feng G."/>
            <person name="Zhu H."/>
        </authorList>
    </citation>
    <scope>NUCLEOTIDE SEQUENCE [LARGE SCALE GENOMIC DNA]</scope>
    <source>
        <strain evidence="3 4">CCTCC AB2015357</strain>
    </source>
</reference>
<dbReference type="InterPro" id="IPR037165">
    <property type="entry name" value="AldOxase/xan_DH_Mopterin-bd_sf"/>
</dbReference>
<dbReference type="EMBL" id="SMLL01000001">
    <property type="protein sequence ID" value="TFZ04520.1"/>
    <property type="molecule type" value="Genomic_DNA"/>
</dbReference>
<name>A0A4Z0C208_9BURK</name>